<feature type="region of interest" description="Disordered" evidence="1">
    <location>
        <begin position="109"/>
        <end position="140"/>
    </location>
</feature>
<dbReference type="EMBL" id="JAXOVC010000004">
    <property type="protein sequence ID" value="KAK4503288.1"/>
    <property type="molecule type" value="Genomic_DNA"/>
</dbReference>
<dbReference type="Proteomes" id="UP001305779">
    <property type="component" value="Unassembled WGS sequence"/>
</dbReference>
<comment type="caution">
    <text evidence="2">The sequence shown here is derived from an EMBL/GenBank/DDBJ whole genome shotgun (WGS) entry which is preliminary data.</text>
</comment>
<accession>A0ABR0ER43</accession>
<evidence type="ECO:0000256" key="1">
    <source>
        <dbReference type="SAM" id="MobiDB-lite"/>
    </source>
</evidence>
<evidence type="ECO:0000313" key="3">
    <source>
        <dbReference type="Proteomes" id="UP001305779"/>
    </source>
</evidence>
<proteinExistence type="predicted"/>
<protein>
    <submittedName>
        <fullName evidence="2">Uncharacterized protein</fullName>
    </submittedName>
</protein>
<organism evidence="2 3">
    <name type="scientific">Zasmidium cellare</name>
    <name type="common">Wine cellar mold</name>
    <name type="synonym">Racodium cellare</name>
    <dbReference type="NCBI Taxonomy" id="395010"/>
    <lineage>
        <taxon>Eukaryota</taxon>
        <taxon>Fungi</taxon>
        <taxon>Dikarya</taxon>
        <taxon>Ascomycota</taxon>
        <taxon>Pezizomycotina</taxon>
        <taxon>Dothideomycetes</taxon>
        <taxon>Dothideomycetidae</taxon>
        <taxon>Mycosphaerellales</taxon>
        <taxon>Mycosphaerellaceae</taxon>
        <taxon>Zasmidium</taxon>
    </lineage>
</organism>
<name>A0ABR0ER43_ZASCE</name>
<feature type="compositionally biased region" description="Acidic residues" evidence="1">
    <location>
        <begin position="121"/>
        <end position="140"/>
    </location>
</feature>
<evidence type="ECO:0000313" key="2">
    <source>
        <dbReference type="EMBL" id="KAK4503288.1"/>
    </source>
</evidence>
<keyword evidence="3" id="KW-1185">Reference proteome</keyword>
<sequence length="140" mass="16134">MWTGIDSYLKNTCKGSFNDALSNYAMRRRLAGYARHPIWYFMQIRVDHGFAPFQRFRTKVMGDHDLILKEVLNFVALRTLIQLKEPFGTTADGRTHWVYPAKSSLKNSLTADIWPGKGGDESEDESKDESKDENENERGE</sequence>
<reference evidence="2 3" key="1">
    <citation type="journal article" date="2023" name="G3 (Bethesda)">
        <title>A chromosome-level genome assembly of Zasmidium syzygii isolated from banana leaves.</title>
        <authorList>
            <person name="van Westerhoven A.C."/>
            <person name="Mehrabi R."/>
            <person name="Talebi R."/>
            <person name="Steentjes M.B.F."/>
            <person name="Corcolon B."/>
            <person name="Chong P.A."/>
            <person name="Kema G.H.J."/>
            <person name="Seidl M.F."/>
        </authorList>
    </citation>
    <scope>NUCLEOTIDE SEQUENCE [LARGE SCALE GENOMIC DNA]</scope>
    <source>
        <strain evidence="2 3">P124</strain>
    </source>
</reference>
<gene>
    <name evidence="2" type="ORF">PRZ48_006716</name>
</gene>